<dbReference type="PANTHER" id="PTHR11069:SF23">
    <property type="entry name" value="LYSOSOMAL ACID GLUCOSYLCERAMIDASE"/>
    <property type="match status" value="1"/>
</dbReference>
<dbReference type="Pfam" id="PF17189">
    <property type="entry name" value="Glyco_hydro_30C"/>
    <property type="match status" value="1"/>
</dbReference>
<organism evidence="10 11">
    <name type="scientific">Tetranychus urticae</name>
    <name type="common">Two-spotted spider mite</name>
    <dbReference type="NCBI Taxonomy" id="32264"/>
    <lineage>
        <taxon>Eukaryota</taxon>
        <taxon>Metazoa</taxon>
        <taxon>Ecdysozoa</taxon>
        <taxon>Arthropoda</taxon>
        <taxon>Chelicerata</taxon>
        <taxon>Arachnida</taxon>
        <taxon>Acari</taxon>
        <taxon>Acariformes</taxon>
        <taxon>Trombidiformes</taxon>
        <taxon>Prostigmata</taxon>
        <taxon>Eleutherengona</taxon>
        <taxon>Raphignathae</taxon>
        <taxon>Tetranychoidea</taxon>
        <taxon>Tetranychidae</taxon>
        <taxon>Tetranychus</taxon>
    </lineage>
</organism>
<feature type="chain" id="PRO_5007729125" description="Glucosylceramidase" evidence="7">
    <location>
        <begin position="22"/>
        <end position="548"/>
    </location>
</feature>
<sequence length="548" mass="61682">MFTKTVTFFILCLNLISGSFGCQVKRIEKTDSFFCVCNNDYCDPLPVEPFSSPQSLTIFTTDKSYYRLTKSVVSESDLKVNQSSDIKVTLNVFDRFQSIIGFGGAFTDAAGININKLTSDALKDRLIADYFGKDGAEYNIGRVPIGGADFSDRIYSYDDVVDDFELEHFALADDDHNYKIPYIKKAKELNSNLKLFGSPWAPPAWLKTNNASYGLGMLIGEPGSKYWKTWANYFVNYKENGIEFWGLTPQNEPPTGLAPGFIWNTCGFSPEMMRDFIKKDLGPILKAAVYSFARSILSDKEAASYVSGVAYHWYAGPSAENYDNLKKLHDQFPDYFLMSTEACEGWMRTDPDAGAAKNSGLFDFRSSIVSFSLEKFYDQSFLSQNGDFMERLLKEILLLDYIKLANWTRAETYANDIIEGLNHWSTGWVDWNMVLDTKGGPSWVGNIVDAPIIVSDDGTEYYKQPMFYSLAHFSKFLKPGSQRIHYRIDKGRMDGVKMTTFVTPTNDLVIIVVNTNPDSVKITFNGAGPTKFTLDFGPSSIQTIVKSI</sequence>
<dbReference type="eggNOG" id="KOG2566">
    <property type="taxonomic scope" value="Eukaryota"/>
</dbReference>
<dbReference type="EC" id="3.2.1.45" evidence="3 6"/>
<dbReference type="PROSITE" id="PS51257">
    <property type="entry name" value="PROKAR_LIPOPROTEIN"/>
    <property type="match status" value="1"/>
</dbReference>
<proteinExistence type="inferred from homology"/>
<dbReference type="Proteomes" id="UP000015104">
    <property type="component" value="Unassembled WGS sequence"/>
</dbReference>
<accession>T1K6S7</accession>
<keyword evidence="6" id="KW-0326">Glycosidase</keyword>
<comment type="catalytic activity">
    <reaction evidence="1">
        <text>a beta-D-glucosyl-(1&lt;-&gt;1')-N-acylsphing-4-enine + H2O = an N-acylsphing-4-enine + D-glucose</text>
        <dbReference type="Rhea" id="RHEA:13269"/>
        <dbReference type="ChEBI" id="CHEBI:4167"/>
        <dbReference type="ChEBI" id="CHEBI:15377"/>
        <dbReference type="ChEBI" id="CHEBI:22801"/>
        <dbReference type="ChEBI" id="CHEBI:52639"/>
        <dbReference type="EC" id="3.2.1.45"/>
    </reaction>
    <physiologicalReaction direction="left-to-right" evidence="1">
        <dbReference type="Rhea" id="RHEA:13270"/>
    </physiologicalReaction>
</comment>
<dbReference type="GO" id="GO:0006680">
    <property type="term" value="P:glucosylceramide catabolic process"/>
    <property type="evidence" value="ECO:0007669"/>
    <property type="project" value="TreeGrafter"/>
</dbReference>
<reference evidence="11" key="1">
    <citation type="submission" date="2011-08" db="EMBL/GenBank/DDBJ databases">
        <authorList>
            <person name="Rombauts S."/>
        </authorList>
    </citation>
    <scope>NUCLEOTIDE SEQUENCE</scope>
    <source>
        <strain evidence="11">London</strain>
    </source>
</reference>
<comment type="similarity">
    <text evidence="2 6">Belongs to the glycosyl hydrolase 30 family.</text>
</comment>
<keyword evidence="11" id="KW-1185">Reference proteome</keyword>
<dbReference type="EnsemblMetazoa" id="tetur06g01570.1">
    <property type="protein sequence ID" value="tetur06g01570.1"/>
    <property type="gene ID" value="tetur06g01570"/>
</dbReference>
<dbReference type="InterPro" id="IPR033452">
    <property type="entry name" value="GH30_C"/>
</dbReference>
<keyword evidence="6" id="KW-0443">Lipid metabolism</keyword>
<keyword evidence="6" id="KW-0746">Sphingolipid metabolism</keyword>
<feature type="domain" description="Glycosyl hydrolase family 30 TIM-barrel" evidence="8">
    <location>
        <begin position="401"/>
        <end position="477"/>
    </location>
</feature>
<evidence type="ECO:0000256" key="6">
    <source>
        <dbReference type="RuleBase" id="RU361188"/>
    </source>
</evidence>
<dbReference type="GO" id="GO:0016020">
    <property type="term" value="C:membrane"/>
    <property type="evidence" value="ECO:0007669"/>
    <property type="project" value="GOC"/>
</dbReference>
<evidence type="ECO:0000256" key="3">
    <source>
        <dbReference type="ARBA" id="ARBA00012658"/>
    </source>
</evidence>
<dbReference type="Gene3D" id="3.20.20.80">
    <property type="entry name" value="Glycosidases"/>
    <property type="match status" value="2"/>
</dbReference>
<evidence type="ECO:0000259" key="8">
    <source>
        <dbReference type="Pfam" id="PF02055"/>
    </source>
</evidence>
<evidence type="ECO:0000256" key="7">
    <source>
        <dbReference type="SAM" id="SignalP"/>
    </source>
</evidence>
<keyword evidence="4 7" id="KW-0732">Signal</keyword>
<evidence type="ECO:0000256" key="2">
    <source>
        <dbReference type="ARBA" id="ARBA00005382"/>
    </source>
</evidence>
<evidence type="ECO:0000313" key="10">
    <source>
        <dbReference type="EnsemblMetazoa" id="tetur06g01570.1"/>
    </source>
</evidence>
<dbReference type="EMBL" id="CAEY01001794">
    <property type="status" value="NOT_ANNOTATED_CDS"/>
    <property type="molecule type" value="Genomic_DNA"/>
</dbReference>
<evidence type="ECO:0000313" key="11">
    <source>
        <dbReference type="Proteomes" id="UP000015104"/>
    </source>
</evidence>
<dbReference type="InterPro" id="IPR033453">
    <property type="entry name" value="Glyco_hydro_30_TIM-barrel"/>
</dbReference>
<evidence type="ECO:0000256" key="4">
    <source>
        <dbReference type="ARBA" id="ARBA00022729"/>
    </source>
</evidence>
<feature type="domain" description="Glycosyl hydrolase family 30 TIM-barrel" evidence="8">
    <location>
        <begin position="99"/>
        <end position="351"/>
    </location>
</feature>
<evidence type="ECO:0000259" key="9">
    <source>
        <dbReference type="Pfam" id="PF17189"/>
    </source>
</evidence>
<feature type="signal peptide" evidence="7">
    <location>
        <begin position="1"/>
        <end position="21"/>
    </location>
</feature>
<reference evidence="10" key="2">
    <citation type="submission" date="2015-06" db="UniProtKB">
        <authorList>
            <consortium name="EnsemblMetazoa"/>
        </authorList>
    </citation>
    <scope>IDENTIFICATION</scope>
</reference>
<dbReference type="PANTHER" id="PTHR11069">
    <property type="entry name" value="GLUCOSYLCERAMIDASE"/>
    <property type="match status" value="1"/>
</dbReference>
<dbReference type="InterPro" id="IPR001139">
    <property type="entry name" value="Glyco_hydro_30"/>
</dbReference>
<dbReference type="AlphaFoldDB" id="T1K6S7"/>
<feature type="domain" description="Glycosyl hydrolase family 30 beta sandwich" evidence="9">
    <location>
        <begin position="480"/>
        <end position="544"/>
    </location>
</feature>
<dbReference type="HOGENOM" id="CLU_014379_1_2_1"/>
<dbReference type="Pfam" id="PF02055">
    <property type="entry name" value="Glyco_hydro_30"/>
    <property type="match status" value="2"/>
</dbReference>
<dbReference type="PRINTS" id="PR00843">
    <property type="entry name" value="GLHYDRLASE30"/>
</dbReference>
<keyword evidence="5 6" id="KW-0378">Hydrolase</keyword>
<evidence type="ECO:0000256" key="5">
    <source>
        <dbReference type="ARBA" id="ARBA00022801"/>
    </source>
</evidence>
<name>T1K6S7_TETUR</name>
<evidence type="ECO:0000256" key="1">
    <source>
        <dbReference type="ARBA" id="ARBA00001013"/>
    </source>
</evidence>
<protein>
    <recommendedName>
        <fullName evidence="3 6">Glucosylceramidase</fullName>
        <ecNumber evidence="3 6">3.2.1.45</ecNumber>
    </recommendedName>
</protein>
<dbReference type="SUPFAM" id="SSF51445">
    <property type="entry name" value="(Trans)glycosidases"/>
    <property type="match status" value="1"/>
</dbReference>
<dbReference type="InterPro" id="IPR017853">
    <property type="entry name" value="GH"/>
</dbReference>
<dbReference type="GO" id="GO:0004348">
    <property type="term" value="F:glucosylceramidase activity"/>
    <property type="evidence" value="ECO:0007669"/>
    <property type="project" value="UniProtKB-EC"/>
</dbReference>